<organism evidence="1 2">
    <name type="scientific">Mycoplasmopsis pullorum</name>
    <dbReference type="NCBI Taxonomy" id="48003"/>
    <lineage>
        <taxon>Bacteria</taxon>
        <taxon>Bacillati</taxon>
        <taxon>Mycoplasmatota</taxon>
        <taxon>Mycoplasmoidales</taxon>
        <taxon>Metamycoplasmataceae</taxon>
        <taxon>Mycoplasmopsis</taxon>
    </lineage>
</organism>
<dbReference type="InterPro" id="IPR054786">
    <property type="entry name" value="MYPU_1760-like"/>
</dbReference>
<proteinExistence type="predicted"/>
<dbReference type="STRING" id="48003.BLA55_01570"/>
<gene>
    <name evidence="1" type="ORF">BLA55_01570</name>
</gene>
<dbReference type="NCBIfam" id="NF045830">
    <property type="entry name" value="MYPU_1760_HExxH"/>
    <property type="match status" value="1"/>
</dbReference>
<dbReference type="AlphaFoldDB" id="A0A1L4FRX8"/>
<dbReference type="PROSITE" id="PS51257">
    <property type="entry name" value="PROKAR_LIPOPROTEIN"/>
    <property type="match status" value="1"/>
</dbReference>
<dbReference type="RefSeq" id="WP_073372361.1">
    <property type="nucleotide sequence ID" value="NZ_CP017813.1"/>
</dbReference>
<sequence length="651" mass="77664">MFSKINKYKNKIIGFLCILSTGLVALSGSCEFGFFSRSTNKKADPVKLEISKISDVFDYDWEQLEPQTSQIKPEAWLEPYVKNDLEKINNFKTLEHSVPVEIKNTITGLERYYYYYISPYTGVEYRDFAYYDTDGNRRYLLGEKGLILLDYLFNQKVTFGPEIFSLNAININDFEIIGKQYNGFYVPNLREIFINAEAITDKGISIEVKCKFLINTIFHEYMHHWANEYAEIGLNFNNDQTSEKIISEKPNLYNRWNKNFINEFKKILNFNDKNIVNEDKNSLLIYKNYSLNDLWNVSNKEYKINEEEYKRLNKLNLTKKYIFNNNKFLDVKFSLERIKYYYSIDELVSREWTKIAFSPFTNYRDDINFEKSTSQSDLYYRFSWKGLETIRKDYVDTLDINGNMIKSDQYNLYYSAFFNDYLKIRPYLTHSTVVVEDMKEDKDTKKPFNTYIYPNDVYNFNRAKELYDLYLNTMSYGYNISSIFAHHSFGVLKVEKLDVTVQEQRDLISKIKFTGYLDEKKNYDGFVLKNKKGEKVALPFEKHAEFRFFANQNDFFKKNYEEVKLKPQNQYLYYVTKDFVDLNELDLSEPIYWWNDLNKNNVVDEDEVIDEEITINPNQVITNLRSINDQSSKKVAYLEKKDNKVKIHYNS</sequence>
<dbReference type="KEGG" id="mpul:BLA55_01570"/>
<evidence type="ECO:0000313" key="1">
    <source>
        <dbReference type="EMBL" id="APJ38358.1"/>
    </source>
</evidence>
<keyword evidence="2" id="KW-1185">Reference proteome</keyword>
<evidence type="ECO:0000313" key="2">
    <source>
        <dbReference type="Proteomes" id="UP000184322"/>
    </source>
</evidence>
<accession>A0A1L4FRX8</accession>
<dbReference type="EMBL" id="CP017813">
    <property type="protein sequence ID" value="APJ38358.1"/>
    <property type="molecule type" value="Genomic_DNA"/>
</dbReference>
<name>A0A1L4FRX8_9BACT</name>
<protein>
    <submittedName>
        <fullName evidence="1">Uncharacterized protein</fullName>
    </submittedName>
</protein>
<dbReference type="Proteomes" id="UP000184322">
    <property type="component" value="Chromosome"/>
</dbReference>
<dbReference type="OrthoDB" id="393673at2"/>
<reference evidence="2" key="1">
    <citation type="submission" date="2016-10" db="EMBL/GenBank/DDBJ databases">
        <authorList>
            <person name="Beylefeld A."/>
            <person name="Abolnik C."/>
        </authorList>
    </citation>
    <scope>NUCLEOTIDE SEQUENCE [LARGE SCALE GENOMIC DNA]</scope>
    <source>
        <strain evidence="2">B359_6</strain>
    </source>
</reference>